<dbReference type="Proteomes" id="UP000505306">
    <property type="component" value="Chromosome"/>
</dbReference>
<dbReference type="GO" id="GO:0005737">
    <property type="term" value="C:cytoplasm"/>
    <property type="evidence" value="ECO:0007669"/>
    <property type="project" value="TreeGrafter"/>
</dbReference>
<keyword evidence="4" id="KW-1185">Reference proteome</keyword>
<evidence type="ECO:0000313" key="3">
    <source>
        <dbReference type="EMBL" id="QIE59358.1"/>
    </source>
</evidence>
<dbReference type="Pfam" id="PF01266">
    <property type="entry name" value="DAO"/>
    <property type="match status" value="1"/>
</dbReference>
<organism evidence="3 4">
    <name type="scientific">Rasiella rasia</name>
    <dbReference type="NCBI Taxonomy" id="2744027"/>
    <lineage>
        <taxon>Bacteria</taxon>
        <taxon>Pseudomonadati</taxon>
        <taxon>Bacteroidota</taxon>
        <taxon>Flavobacteriia</taxon>
        <taxon>Flavobacteriales</taxon>
        <taxon>Flavobacteriaceae</taxon>
        <taxon>Rasiella</taxon>
    </lineage>
</organism>
<gene>
    <name evidence="3" type="ORF">G5B37_07205</name>
</gene>
<evidence type="ECO:0000313" key="4">
    <source>
        <dbReference type="Proteomes" id="UP000505306"/>
    </source>
</evidence>
<dbReference type="InterPro" id="IPR006076">
    <property type="entry name" value="FAD-dep_OxRdtase"/>
</dbReference>
<dbReference type="SUPFAM" id="SSF54373">
    <property type="entry name" value="FAD-linked reductases, C-terminal domain"/>
    <property type="match status" value="1"/>
</dbReference>
<keyword evidence="1" id="KW-0560">Oxidoreductase</keyword>
<sequence length="354" mass="39399">MKKVDYILVGFGIAGVTLAESLLQRGKTFVVYDDAAKGATTASGGVLNPTVLKRFTAAWNASEFFETAIPFYSQLSDRLNASLINTTTIHRIFNSIEEQNNWMVASDKKELSQYLASEITSNQNPAINAPFGLGAVKEGAMLQPKELIEKFRAYLKDRELLRIGQLDFNALQVTSNDIRYQDISAANIIFSQGASVVNNPFFKLSVSPKDDRVFVGNKGEYVLFKAPALQLNEVLKGPVMIIPLDDHLYKVGASYSRDDFSEETTIRAKEEILQKLKKMISCNFEVVGQVAGVRPTVIDRKPLLGGFDDTLPVYFMNGLGTRGLSMAPLLSTWLLDFIEKKTVLPKEVDVKRFY</sequence>
<dbReference type="AlphaFoldDB" id="A0A6G6GLD2"/>
<name>A0A6G6GLD2_9FLAO</name>
<evidence type="ECO:0000256" key="1">
    <source>
        <dbReference type="ARBA" id="ARBA00023002"/>
    </source>
</evidence>
<dbReference type="PANTHER" id="PTHR13847:SF289">
    <property type="entry name" value="GLYCINE OXIDASE"/>
    <property type="match status" value="1"/>
</dbReference>
<protein>
    <submittedName>
        <fullName evidence="3">FAD-dependent oxidoreductase</fullName>
    </submittedName>
</protein>
<proteinExistence type="predicted"/>
<reference evidence="3 4" key="1">
    <citation type="submission" date="2020-02" db="EMBL/GenBank/DDBJ databases">
        <title>Complete genome sequence of Flavobacteriaceae bacterium.</title>
        <authorList>
            <person name="Kim S.-J."/>
            <person name="Kim Y.-S."/>
            <person name="Kim K.-H."/>
        </authorList>
    </citation>
    <scope>NUCLEOTIDE SEQUENCE [LARGE SCALE GENOMIC DNA]</scope>
    <source>
        <strain evidence="3 4">RR4-40</strain>
    </source>
</reference>
<dbReference type="KEGG" id="mgel:G5B37_07205"/>
<dbReference type="Gene3D" id="3.30.9.10">
    <property type="entry name" value="D-Amino Acid Oxidase, subunit A, domain 2"/>
    <property type="match status" value="1"/>
</dbReference>
<dbReference type="InterPro" id="IPR036188">
    <property type="entry name" value="FAD/NAD-bd_sf"/>
</dbReference>
<dbReference type="SUPFAM" id="SSF51905">
    <property type="entry name" value="FAD/NAD(P)-binding domain"/>
    <property type="match status" value="1"/>
</dbReference>
<dbReference type="EMBL" id="CP049057">
    <property type="protein sequence ID" value="QIE59358.1"/>
    <property type="molecule type" value="Genomic_DNA"/>
</dbReference>
<dbReference type="Gene3D" id="3.50.50.60">
    <property type="entry name" value="FAD/NAD(P)-binding domain"/>
    <property type="match status" value="1"/>
</dbReference>
<feature type="domain" description="FAD dependent oxidoreductase" evidence="2">
    <location>
        <begin position="5"/>
        <end position="334"/>
    </location>
</feature>
<accession>A0A6G6GLD2</accession>
<dbReference type="RefSeq" id="WP_164679374.1">
    <property type="nucleotide sequence ID" value="NZ_CP049057.1"/>
</dbReference>
<evidence type="ECO:0000259" key="2">
    <source>
        <dbReference type="Pfam" id="PF01266"/>
    </source>
</evidence>
<dbReference type="GO" id="GO:0016491">
    <property type="term" value="F:oxidoreductase activity"/>
    <property type="evidence" value="ECO:0007669"/>
    <property type="project" value="UniProtKB-KW"/>
</dbReference>
<dbReference type="PANTHER" id="PTHR13847">
    <property type="entry name" value="SARCOSINE DEHYDROGENASE-RELATED"/>
    <property type="match status" value="1"/>
</dbReference>